<dbReference type="InterPro" id="IPR021385">
    <property type="entry name" value="DUF3017"/>
</dbReference>
<dbReference type="EMBL" id="SSTF01000014">
    <property type="protein sequence ID" value="THG25538.1"/>
    <property type="molecule type" value="Genomic_DNA"/>
</dbReference>
<keyword evidence="1" id="KW-1133">Transmembrane helix</keyword>
<evidence type="ECO:0000313" key="6">
    <source>
        <dbReference type="Proteomes" id="UP000273889"/>
    </source>
</evidence>
<dbReference type="EMBL" id="RAYV01000001">
    <property type="protein sequence ID" value="RKI89022.1"/>
    <property type="molecule type" value="Genomic_DNA"/>
</dbReference>
<feature type="transmembrane region" description="Helical" evidence="1">
    <location>
        <begin position="41"/>
        <end position="59"/>
    </location>
</feature>
<reference evidence="3 6" key="2">
    <citation type="submission" date="2018-09" db="EMBL/GenBank/DDBJ databases">
        <title>Murine metabolic-syndrome-specific gut microbial biobank.</title>
        <authorList>
            <person name="Liu C."/>
        </authorList>
    </citation>
    <scope>NUCLEOTIDE SEQUENCE [LARGE SCALE GENOMIC DNA]</scope>
    <source>
        <strain evidence="3 6">WYJ21-P61</strain>
    </source>
</reference>
<name>A0A248X706_9BIFI</name>
<feature type="transmembrane region" description="Helical" evidence="1">
    <location>
        <begin position="71"/>
        <end position="94"/>
    </location>
</feature>
<dbReference type="Proteomes" id="UP000265970">
    <property type="component" value="Unassembled WGS sequence"/>
</dbReference>
<comment type="caution">
    <text evidence="4">The sequence shown here is derived from an EMBL/GenBank/DDBJ whole genome shotgun (WGS) entry which is preliminary data.</text>
</comment>
<reference evidence="4 7" key="3">
    <citation type="submission" date="2019-04" db="EMBL/GenBank/DDBJ databases">
        <title>Microbes associate with the intestines of laboratory mice.</title>
        <authorList>
            <person name="Navarre W."/>
            <person name="Wong E."/>
            <person name="Huang K.C."/>
            <person name="Tropini C."/>
            <person name="Ng K."/>
            <person name="Yu B."/>
        </authorList>
    </citation>
    <scope>NUCLEOTIDE SEQUENCE [LARGE SCALE GENOMIC DNA]</scope>
    <source>
        <strain evidence="4 7">NM87_A27A</strain>
    </source>
</reference>
<protein>
    <submittedName>
        <fullName evidence="4">DUF3017 domain-containing protein</fullName>
    </submittedName>
</protein>
<keyword evidence="1" id="KW-0472">Membrane</keyword>
<gene>
    <name evidence="3" type="ORF">D7V89_01350</name>
    <name evidence="2" type="ORF">DWV92_05570</name>
    <name evidence="4" type="ORF">E5991_05595</name>
</gene>
<dbReference type="Proteomes" id="UP000273889">
    <property type="component" value="Unassembled WGS sequence"/>
</dbReference>
<sequence>MNRHHPFVSERHEGKPWFEWCVCVCVIVSTALAAFGYTMAATVVLAVAAIGSGVLRLVLRERSPWKIRSVPFDACCGIGFGVALLALYLSIFLLNH</sequence>
<evidence type="ECO:0000313" key="7">
    <source>
        <dbReference type="Proteomes" id="UP000306798"/>
    </source>
</evidence>
<proteinExistence type="predicted"/>
<dbReference type="Pfam" id="PF11222">
    <property type="entry name" value="DUF3017"/>
    <property type="match status" value="1"/>
</dbReference>
<dbReference type="RefSeq" id="WP_080652987.1">
    <property type="nucleotide sequence ID" value="NZ_CABMIQ010000001.1"/>
</dbReference>
<evidence type="ECO:0000313" key="3">
    <source>
        <dbReference type="EMBL" id="RKI89022.1"/>
    </source>
</evidence>
<evidence type="ECO:0000313" key="2">
    <source>
        <dbReference type="EMBL" id="RGW10050.1"/>
    </source>
</evidence>
<dbReference type="AlphaFoldDB" id="A0A248X706"/>
<evidence type="ECO:0000313" key="4">
    <source>
        <dbReference type="EMBL" id="THG25538.1"/>
    </source>
</evidence>
<evidence type="ECO:0000313" key="5">
    <source>
        <dbReference type="Proteomes" id="UP000265970"/>
    </source>
</evidence>
<evidence type="ECO:0000256" key="1">
    <source>
        <dbReference type="SAM" id="Phobius"/>
    </source>
</evidence>
<accession>A0A248X706</accession>
<dbReference type="EMBL" id="QRZV01000002">
    <property type="protein sequence ID" value="RGW10050.1"/>
    <property type="molecule type" value="Genomic_DNA"/>
</dbReference>
<dbReference type="Proteomes" id="UP000306798">
    <property type="component" value="Unassembled WGS sequence"/>
</dbReference>
<reference evidence="2 5" key="1">
    <citation type="submission" date="2018-08" db="EMBL/GenBank/DDBJ databases">
        <title>A genome reference for cultivated species of the human gut microbiota.</title>
        <authorList>
            <person name="Zou Y."/>
            <person name="Xue W."/>
            <person name="Luo G."/>
        </authorList>
    </citation>
    <scope>NUCLEOTIDE SEQUENCE [LARGE SCALE GENOMIC DNA]</scope>
    <source>
        <strain evidence="2 5">AF13-3LB</strain>
    </source>
</reference>
<organism evidence="4 7">
    <name type="scientific">Bifidobacterium pseudolongum</name>
    <dbReference type="NCBI Taxonomy" id="1694"/>
    <lineage>
        <taxon>Bacteria</taxon>
        <taxon>Bacillati</taxon>
        <taxon>Actinomycetota</taxon>
        <taxon>Actinomycetes</taxon>
        <taxon>Bifidobacteriales</taxon>
        <taxon>Bifidobacteriaceae</taxon>
        <taxon>Bifidobacterium</taxon>
    </lineage>
</organism>
<keyword evidence="1" id="KW-0812">Transmembrane</keyword>